<evidence type="ECO:0000256" key="1">
    <source>
        <dbReference type="SAM" id="SignalP"/>
    </source>
</evidence>
<gene>
    <name evidence="2" type="ORF">PCAL00307_LOCUS18747</name>
    <name evidence="3" type="ORF">PECAL_4P20930</name>
</gene>
<organism evidence="2">
    <name type="scientific">Pelagomonas calceolata</name>
    <dbReference type="NCBI Taxonomy" id="35677"/>
    <lineage>
        <taxon>Eukaryota</taxon>
        <taxon>Sar</taxon>
        <taxon>Stramenopiles</taxon>
        <taxon>Ochrophyta</taxon>
        <taxon>Pelagophyceae</taxon>
        <taxon>Pelagomonadales</taxon>
        <taxon>Pelagomonadaceae</taxon>
        <taxon>Pelagomonas</taxon>
    </lineage>
</organism>
<feature type="signal peptide" evidence="1">
    <location>
        <begin position="1"/>
        <end position="21"/>
    </location>
</feature>
<name>A0A7S4A4F0_9STRA</name>
<sequence>MMRRLLVTLLLALSSADDACAVDPWIKPGRSGERVPSRLFAPYVAPQPAKSAAKTSIVFVHISKSAGSTMKKALADAARRTNRRPPITLFRRTWPRFLAACAKGRAACRADLYAGTNAFGACEYVEAAARRRGEDRRCVYATVLRNPIDRVESSWRYFCLNGAERRKGWTNAMKRAGRCSYSLERWAQTQSMLSVLELSTNQAPVARDAPANQSLKCAPLADGPAAVRRRPQAYLEAALANVVGPDAPFRAVVVEDLADGLRLLAHELDLPLSATHASSVENAGAGARAGAVERAAAAGALALEVKLYERVRVEALRRASALGL</sequence>
<reference evidence="3" key="2">
    <citation type="submission" date="2021-11" db="EMBL/GenBank/DDBJ databases">
        <authorList>
            <consortium name="Genoscope - CEA"/>
            <person name="William W."/>
        </authorList>
    </citation>
    <scope>NUCLEOTIDE SEQUENCE</scope>
</reference>
<dbReference type="InterPro" id="IPR027417">
    <property type="entry name" value="P-loop_NTPase"/>
</dbReference>
<dbReference type="EMBL" id="CAKKNE010000004">
    <property type="protein sequence ID" value="CAH0374791.1"/>
    <property type="molecule type" value="Genomic_DNA"/>
</dbReference>
<evidence type="ECO:0000313" key="3">
    <source>
        <dbReference type="EMBL" id="CAH0374791.1"/>
    </source>
</evidence>
<dbReference type="Proteomes" id="UP000789595">
    <property type="component" value="Unassembled WGS sequence"/>
</dbReference>
<keyword evidence="1" id="KW-0732">Signal</keyword>
<evidence type="ECO:0008006" key="5">
    <source>
        <dbReference type="Google" id="ProtNLM"/>
    </source>
</evidence>
<proteinExistence type="predicted"/>
<dbReference type="EMBL" id="HBIW01021736">
    <property type="protein sequence ID" value="CAE0703300.1"/>
    <property type="molecule type" value="Transcribed_RNA"/>
</dbReference>
<dbReference type="SUPFAM" id="SSF52540">
    <property type="entry name" value="P-loop containing nucleoside triphosphate hydrolases"/>
    <property type="match status" value="1"/>
</dbReference>
<reference evidence="2" key="1">
    <citation type="submission" date="2021-01" db="EMBL/GenBank/DDBJ databases">
        <authorList>
            <person name="Corre E."/>
            <person name="Pelletier E."/>
            <person name="Niang G."/>
            <person name="Scheremetjew M."/>
            <person name="Finn R."/>
            <person name="Kale V."/>
            <person name="Holt S."/>
            <person name="Cochrane G."/>
            <person name="Meng A."/>
            <person name="Brown T."/>
            <person name="Cohen L."/>
        </authorList>
    </citation>
    <scope>NUCLEOTIDE SEQUENCE</scope>
    <source>
        <strain evidence="2">CCMP1756</strain>
    </source>
</reference>
<dbReference type="Gene3D" id="3.40.50.300">
    <property type="entry name" value="P-loop containing nucleotide triphosphate hydrolases"/>
    <property type="match status" value="1"/>
</dbReference>
<keyword evidence="4" id="KW-1185">Reference proteome</keyword>
<accession>A0A7S4A4F0</accession>
<feature type="chain" id="PRO_5036212308" description="Sulfotransferase domain-containing protein" evidence="1">
    <location>
        <begin position="22"/>
        <end position="324"/>
    </location>
</feature>
<dbReference type="AlphaFoldDB" id="A0A7S4A4F0"/>
<dbReference type="OrthoDB" id="10010208at2759"/>
<evidence type="ECO:0000313" key="2">
    <source>
        <dbReference type="EMBL" id="CAE0703300.1"/>
    </source>
</evidence>
<evidence type="ECO:0000313" key="4">
    <source>
        <dbReference type="Proteomes" id="UP000789595"/>
    </source>
</evidence>
<protein>
    <recommendedName>
        <fullName evidence="5">Sulfotransferase domain-containing protein</fullName>
    </recommendedName>
</protein>